<evidence type="ECO:0000313" key="3">
    <source>
        <dbReference type="Proteomes" id="UP000029628"/>
    </source>
</evidence>
<sequence length="76" mass="8921">MFTSYYFATKTDSILDNRHIRHDLIATPPALHSNCGLCIRIFPLDIEHVIGILEEEKISHSGIYKYVENQWTRWDS</sequence>
<reference evidence="2 3" key="1">
    <citation type="submission" date="2014-07" db="EMBL/GenBank/DDBJ databases">
        <authorList>
            <person name="McCorrison J."/>
            <person name="Sanka R."/>
            <person name="Torralba M."/>
            <person name="Gillis M."/>
            <person name="Haft D.H."/>
            <person name="Methe B."/>
            <person name="Sutton G."/>
            <person name="Nelson K.E."/>
        </authorList>
    </citation>
    <scope>NUCLEOTIDE SEQUENCE [LARGE SCALE GENOMIC DNA]</scope>
    <source>
        <strain evidence="2 3">DNF00314</strain>
    </source>
</reference>
<comment type="caution">
    <text evidence="2">The sequence shown here is derived from an EMBL/GenBank/DDBJ whole genome shotgun (WGS) entry which is preliminary data.</text>
</comment>
<name>A0A096BZZ1_9FIRM</name>
<accession>A0A096BZZ1</accession>
<proteinExistence type="predicted"/>
<evidence type="ECO:0000259" key="1">
    <source>
        <dbReference type="Pfam" id="PF11823"/>
    </source>
</evidence>
<dbReference type="Pfam" id="PF11823">
    <property type="entry name" value="Se_S_carrier"/>
    <property type="match status" value="1"/>
</dbReference>
<keyword evidence="3" id="KW-1185">Reference proteome</keyword>
<feature type="domain" description="Putative Se/S carrier protein-like" evidence="1">
    <location>
        <begin position="1"/>
        <end position="65"/>
    </location>
</feature>
<organism evidence="2 3">
    <name type="scientific">Veillonella montpellierensis DNF00314</name>
    <dbReference type="NCBI Taxonomy" id="1401067"/>
    <lineage>
        <taxon>Bacteria</taxon>
        <taxon>Bacillati</taxon>
        <taxon>Bacillota</taxon>
        <taxon>Negativicutes</taxon>
        <taxon>Veillonellales</taxon>
        <taxon>Veillonellaceae</taxon>
        <taxon>Veillonella</taxon>
    </lineage>
</organism>
<gene>
    <name evidence="2" type="ORF">HMPREF0872_01445</name>
</gene>
<dbReference type="InterPro" id="IPR021778">
    <property type="entry name" value="Se/S_carrier-like"/>
</dbReference>
<dbReference type="EMBL" id="JRNT01000005">
    <property type="protein sequence ID" value="KGF48282.1"/>
    <property type="molecule type" value="Genomic_DNA"/>
</dbReference>
<protein>
    <recommendedName>
        <fullName evidence="1">Putative Se/S carrier protein-like domain-containing protein</fullName>
    </recommendedName>
</protein>
<dbReference type="Proteomes" id="UP000029628">
    <property type="component" value="Unassembled WGS sequence"/>
</dbReference>
<evidence type="ECO:0000313" key="2">
    <source>
        <dbReference type="EMBL" id="KGF48282.1"/>
    </source>
</evidence>
<dbReference type="AlphaFoldDB" id="A0A096BZZ1"/>